<reference evidence="2 3" key="1">
    <citation type="submission" date="2019-05" db="EMBL/GenBank/DDBJ databases">
        <title>Another draft genome of Portunus trituberculatus and its Hox gene families provides insights of decapod evolution.</title>
        <authorList>
            <person name="Jeong J.-H."/>
            <person name="Song I."/>
            <person name="Kim S."/>
            <person name="Choi T."/>
            <person name="Kim D."/>
            <person name="Ryu S."/>
            <person name="Kim W."/>
        </authorList>
    </citation>
    <scope>NUCLEOTIDE SEQUENCE [LARGE SCALE GENOMIC DNA]</scope>
    <source>
        <tissue evidence="2">Muscle</tissue>
    </source>
</reference>
<gene>
    <name evidence="2" type="ORF">E2C01_082560</name>
</gene>
<comment type="caution">
    <text evidence="2">The sequence shown here is derived from an EMBL/GenBank/DDBJ whole genome shotgun (WGS) entry which is preliminary data.</text>
</comment>
<feature type="compositionally biased region" description="Acidic residues" evidence="1">
    <location>
        <begin position="109"/>
        <end position="128"/>
    </location>
</feature>
<proteinExistence type="predicted"/>
<protein>
    <submittedName>
        <fullName evidence="2">Uncharacterized protein</fullName>
    </submittedName>
</protein>
<accession>A0A5B7J442</accession>
<keyword evidence="3" id="KW-1185">Reference proteome</keyword>
<sequence length="128" mass="14913">MRVPVTPRICFRRITHIDTYTGQENNIHLDAVCLHDTSPHLSDLPWPANQLRGREDCHGWTTGGCVSCGAQERLVLKLKTTGLEIWIRMGRGMESMEEEMNMKKIVVEKEEEEEEKEEEEEEEEEEDQ</sequence>
<dbReference type="AlphaFoldDB" id="A0A5B7J442"/>
<name>A0A5B7J442_PORTR</name>
<dbReference type="EMBL" id="VSRR010075247">
    <property type="protein sequence ID" value="MPC87688.1"/>
    <property type="molecule type" value="Genomic_DNA"/>
</dbReference>
<evidence type="ECO:0000256" key="1">
    <source>
        <dbReference type="SAM" id="MobiDB-lite"/>
    </source>
</evidence>
<feature type="region of interest" description="Disordered" evidence="1">
    <location>
        <begin position="105"/>
        <end position="128"/>
    </location>
</feature>
<evidence type="ECO:0000313" key="2">
    <source>
        <dbReference type="EMBL" id="MPC87688.1"/>
    </source>
</evidence>
<organism evidence="2 3">
    <name type="scientific">Portunus trituberculatus</name>
    <name type="common">Swimming crab</name>
    <name type="synonym">Neptunus trituberculatus</name>
    <dbReference type="NCBI Taxonomy" id="210409"/>
    <lineage>
        <taxon>Eukaryota</taxon>
        <taxon>Metazoa</taxon>
        <taxon>Ecdysozoa</taxon>
        <taxon>Arthropoda</taxon>
        <taxon>Crustacea</taxon>
        <taxon>Multicrustacea</taxon>
        <taxon>Malacostraca</taxon>
        <taxon>Eumalacostraca</taxon>
        <taxon>Eucarida</taxon>
        <taxon>Decapoda</taxon>
        <taxon>Pleocyemata</taxon>
        <taxon>Brachyura</taxon>
        <taxon>Eubrachyura</taxon>
        <taxon>Portunoidea</taxon>
        <taxon>Portunidae</taxon>
        <taxon>Portuninae</taxon>
        <taxon>Portunus</taxon>
    </lineage>
</organism>
<evidence type="ECO:0000313" key="3">
    <source>
        <dbReference type="Proteomes" id="UP000324222"/>
    </source>
</evidence>
<dbReference type="Proteomes" id="UP000324222">
    <property type="component" value="Unassembled WGS sequence"/>
</dbReference>